<sequence>MNVWRSTWALFRVETLLFLREPFAVFFSLAFPLILLLFVGSIGGTEELPAGGRFIDAYMATMIGVTAANVGLMGMSIHIAENRGQGVLKRYRLSPVPSSAYFIAQFCTAAVVVAISIVALAVVTLVVYGPAPHANWPMLLVVSAISLYVTMSLGLCLGGLAMPVRSVQVVSAAMFFLMFFSSGAALPRESFPDWLQTVSEFNPLTILNQALMDAYLGQQCSWWPLVFLIVATVILNLITVRTFDWEGSNS</sequence>
<evidence type="ECO:0000256" key="6">
    <source>
        <dbReference type="RuleBase" id="RU361157"/>
    </source>
</evidence>
<dbReference type="InterPro" id="IPR051784">
    <property type="entry name" value="Nod_factor_ABC_transporter"/>
</dbReference>
<evidence type="ECO:0000256" key="2">
    <source>
        <dbReference type="ARBA" id="ARBA00022692"/>
    </source>
</evidence>
<dbReference type="PROSITE" id="PS51012">
    <property type="entry name" value="ABC_TM2"/>
    <property type="match status" value="1"/>
</dbReference>
<evidence type="ECO:0000256" key="5">
    <source>
        <dbReference type="ARBA" id="ARBA00023251"/>
    </source>
</evidence>
<reference evidence="8 9" key="1">
    <citation type="submission" date="2019-11" db="EMBL/GenBank/DDBJ databases">
        <title>FDA dAtabase for Regulatory Grade micrObial Sequences (FDA-ARGOS): Supporting development and validation of Infectious Disease Dx tests.</title>
        <authorList>
            <person name="Stonesifer R."/>
            <person name="Tallon L."/>
            <person name="Sadzewicz L."/>
            <person name="Vavikolanu K."/>
            <person name="Mehta A."/>
            <person name="Aluvathingal J."/>
            <person name="Nadendla S."/>
            <person name="Myers T."/>
            <person name="Yan Y."/>
            <person name="Sichtig H."/>
        </authorList>
    </citation>
    <scope>NUCLEOTIDE SEQUENCE [LARGE SCALE GENOMIC DNA]</scope>
    <source>
        <strain evidence="8 9">FDAARGOS_732</strain>
    </source>
</reference>
<protein>
    <recommendedName>
        <fullName evidence="6">Transport permease protein</fullName>
    </recommendedName>
</protein>
<feature type="domain" description="ABC transmembrane type-2" evidence="7">
    <location>
        <begin position="23"/>
        <end position="246"/>
    </location>
</feature>
<dbReference type="InterPro" id="IPR000412">
    <property type="entry name" value="ABC_2_transport"/>
</dbReference>
<dbReference type="AlphaFoldDB" id="A0A857ABH1"/>
<dbReference type="RefSeq" id="WP_003794982.1">
    <property type="nucleotide sequence ID" value="NZ_CP046315.1"/>
</dbReference>
<dbReference type="PANTHER" id="PTHR43229">
    <property type="entry name" value="NODULATION PROTEIN J"/>
    <property type="match status" value="1"/>
</dbReference>
<organism evidence="8 9">
    <name type="scientific">Schaalia odontolytica</name>
    <dbReference type="NCBI Taxonomy" id="1660"/>
    <lineage>
        <taxon>Bacteria</taxon>
        <taxon>Bacillati</taxon>
        <taxon>Actinomycetota</taxon>
        <taxon>Actinomycetes</taxon>
        <taxon>Actinomycetales</taxon>
        <taxon>Actinomycetaceae</taxon>
        <taxon>Schaalia</taxon>
    </lineage>
</organism>
<evidence type="ECO:0000256" key="1">
    <source>
        <dbReference type="ARBA" id="ARBA00004141"/>
    </source>
</evidence>
<accession>A0A857ABH1</accession>
<keyword evidence="6" id="KW-0813">Transport</keyword>
<feature type="transmembrane region" description="Helical" evidence="6">
    <location>
        <begin position="101"/>
        <end position="128"/>
    </location>
</feature>
<feature type="transmembrane region" description="Helical" evidence="6">
    <location>
        <begin position="221"/>
        <end position="240"/>
    </location>
</feature>
<keyword evidence="6" id="KW-1003">Cell membrane</keyword>
<gene>
    <name evidence="8" type="ORF">FOC40_07710</name>
</gene>
<keyword evidence="2 6" id="KW-0812">Transmembrane</keyword>
<dbReference type="GO" id="GO:0140359">
    <property type="term" value="F:ABC-type transporter activity"/>
    <property type="evidence" value="ECO:0007669"/>
    <property type="project" value="InterPro"/>
</dbReference>
<comment type="similarity">
    <text evidence="6">Belongs to the ABC-2 integral membrane protein family.</text>
</comment>
<evidence type="ECO:0000313" key="8">
    <source>
        <dbReference type="EMBL" id="QGS11297.1"/>
    </source>
</evidence>
<evidence type="ECO:0000259" key="7">
    <source>
        <dbReference type="PROSITE" id="PS51012"/>
    </source>
</evidence>
<dbReference type="InterPro" id="IPR047817">
    <property type="entry name" value="ABC2_TM_bact-type"/>
</dbReference>
<comment type="subcellular location">
    <subcellularLocation>
        <location evidence="6">Cell membrane</location>
        <topology evidence="6">Multi-pass membrane protein</topology>
    </subcellularLocation>
    <subcellularLocation>
        <location evidence="1">Membrane</location>
        <topology evidence="1">Multi-pass membrane protein</topology>
    </subcellularLocation>
</comment>
<dbReference type="GO" id="GO:0046677">
    <property type="term" value="P:response to antibiotic"/>
    <property type="evidence" value="ECO:0007669"/>
    <property type="project" value="UniProtKB-KW"/>
</dbReference>
<dbReference type="EMBL" id="CP046315">
    <property type="protein sequence ID" value="QGS11297.1"/>
    <property type="molecule type" value="Genomic_DNA"/>
</dbReference>
<dbReference type="Proteomes" id="UP000424490">
    <property type="component" value="Chromosome"/>
</dbReference>
<dbReference type="GO" id="GO:0043190">
    <property type="term" value="C:ATP-binding cassette (ABC) transporter complex"/>
    <property type="evidence" value="ECO:0007669"/>
    <property type="project" value="InterPro"/>
</dbReference>
<feature type="transmembrane region" description="Helical" evidence="6">
    <location>
        <begin position="57"/>
        <end position="80"/>
    </location>
</feature>
<keyword evidence="4 6" id="KW-0472">Membrane</keyword>
<dbReference type="InterPro" id="IPR013525">
    <property type="entry name" value="ABC2_TM"/>
</dbReference>
<proteinExistence type="inferred from homology"/>
<feature type="transmembrane region" description="Helical" evidence="6">
    <location>
        <begin position="169"/>
        <end position="186"/>
    </location>
</feature>
<evidence type="ECO:0000256" key="3">
    <source>
        <dbReference type="ARBA" id="ARBA00022989"/>
    </source>
</evidence>
<keyword evidence="5" id="KW-0046">Antibiotic resistance</keyword>
<dbReference type="Pfam" id="PF01061">
    <property type="entry name" value="ABC2_membrane"/>
    <property type="match status" value="1"/>
</dbReference>
<feature type="transmembrane region" description="Helical" evidence="6">
    <location>
        <begin position="134"/>
        <end position="157"/>
    </location>
</feature>
<feature type="transmembrane region" description="Helical" evidence="6">
    <location>
        <begin position="21"/>
        <end position="45"/>
    </location>
</feature>
<dbReference type="PANTHER" id="PTHR43229:SF2">
    <property type="entry name" value="NODULATION PROTEIN J"/>
    <property type="match status" value="1"/>
</dbReference>
<evidence type="ECO:0000313" key="9">
    <source>
        <dbReference type="Proteomes" id="UP000424490"/>
    </source>
</evidence>
<keyword evidence="3 6" id="KW-1133">Transmembrane helix</keyword>
<name>A0A857ABH1_9ACTO</name>
<evidence type="ECO:0000256" key="4">
    <source>
        <dbReference type="ARBA" id="ARBA00023136"/>
    </source>
</evidence>
<dbReference type="PIRSF" id="PIRSF006648">
    <property type="entry name" value="DrrB"/>
    <property type="match status" value="1"/>
</dbReference>